<name>A0ABW8E2F7_9PSED</name>
<accession>A0ABW8E2F7</accession>
<evidence type="ECO:0008006" key="4">
    <source>
        <dbReference type="Google" id="ProtNLM"/>
    </source>
</evidence>
<sequence length="94" mass="10241">MNKLVVMLALVMLVGCSVTSAKTHARRGVSGIEVDCSGLGNHWDKCEQRAARECKMQGYKVITRSSDAKDEEGDYFFGLNPAGAVTRTMLVICN</sequence>
<keyword evidence="3" id="KW-1185">Reference proteome</keyword>
<keyword evidence="1" id="KW-0732">Signal</keyword>
<comment type="caution">
    <text evidence="2">The sequence shown here is derived from an EMBL/GenBank/DDBJ whole genome shotgun (WGS) entry which is preliminary data.</text>
</comment>
<reference evidence="2 3" key="1">
    <citation type="submission" date="2024-10" db="EMBL/GenBank/DDBJ databases">
        <title>The Natural Products Discovery Center: Release of the First 8490 Sequenced Strains for Exploring Actinobacteria Biosynthetic Diversity.</title>
        <authorList>
            <person name="Kalkreuter E."/>
            <person name="Kautsar S.A."/>
            <person name="Yang D."/>
            <person name="Bader C.D."/>
            <person name="Teijaro C.N."/>
            <person name="Fluegel L."/>
            <person name="Davis C.M."/>
            <person name="Simpson J.R."/>
            <person name="Lauterbach L."/>
            <person name="Steele A.D."/>
            <person name="Gui C."/>
            <person name="Meng S."/>
            <person name="Li G."/>
            <person name="Viehrig K."/>
            <person name="Ye F."/>
            <person name="Su P."/>
            <person name="Kiefer A.F."/>
            <person name="Nichols A."/>
            <person name="Cepeda A.J."/>
            <person name="Yan W."/>
            <person name="Fan B."/>
            <person name="Jiang Y."/>
            <person name="Adhikari A."/>
            <person name="Zheng C.-J."/>
            <person name="Schuster L."/>
            <person name="Cowan T.M."/>
            <person name="Smanski M.J."/>
            <person name="Chevrette M.G."/>
            <person name="De Carvalho L.P.S."/>
            <person name="Shen B."/>
        </authorList>
    </citation>
    <scope>NUCLEOTIDE SEQUENCE [LARGE SCALE GENOMIC DNA]</scope>
    <source>
        <strain evidence="2 3">NPDC087581</strain>
    </source>
</reference>
<dbReference type="EMBL" id="JBIUWZ010000013">
    <property type="protein sequence ID" value="MFJ2678789.1"/>
    <property type="molecule type" value="Genomic_DNA"/>
</dbReference>
<gene>
    <name evidence="2" type="ORF">ACIOWJ_11910</name>
</gene>
<evidence type="ECO:0000313" key="3">
    <source>
        <dbReference type="Proteomes" id="UP001617213"/>
    </source>
</evidence>
<dbReference type="PROSITE" id="PS51257">
    <property type="entry name" value="PROKAR_LIPOPROTEIN"/>
    <property type="match status" value="1"/>
</dbReference>
<dbReference type="RefSeq" id="WP_032888916.1">
    <property type="nucleotide sequence ID" value="NZ_CP058533.1"/>
</dbReference>
<dbReference type="GeneID" id="300936202"/>
<feature type="chain" id="PRO_5046795408" description="Lipoprotein" evidence="1">
    <location>
        <begin position="22"/>
        <end position="94"/>
    </location>
</feature>
<proteinExistence type="predicted"/>
<organism evidence="2 3">
    <name type="scientific">Pseudomonas sivasensis</name>
    <dbReference type="NCBI Taxonomy" id="1880678"/>
    <lineage>
        <taxon>Bacteria</taxon>
        <taxon>Pseudomonadati</taxon>
        <taxon>Pseudomonadota</taxon>
        <taxon>Gammaproteobacteria</taxon>
        <taxon>Pseudomonadales</taxon>
        <taxon>Pseudomonadaceae</taxon>
        <taxon>Pseudomonas</taxon>
    </lineage>
</organism>
<evidence type="ECO:0000256" key="1">
    <source>
        <dbReference type="SAM" id="SignalP"/>
    </source>
</evidence>
<dbReference type="Proteomes" id="UP001617213">
    <property type="component" value="Unassembled WGS sequence"/>
</dbReference>
<protein>
    <recommendedName>
        <fullName evidence="4">Lipoprotein</fullName>
    </recommendedName>
</protein>
<evidence type="ECO:0000313" key="2">
    <source>
        <dbReference type="EMBL" id="MFJ2678789.1"/>
    </source>
</evidence>
<feature type="signal peptide" evidence="1">
    <location>
        <begin position="1"/>
        <end position="21"/>
    </location>
</feature>